<reference evidence="1" key="1">
    <citation type="submission" date="2020-01" db="EMBL/GenBank/DDBJ databases">
        <title>Identification and distribution of gene clusters putatively required for synthesis of sphingolipid metabolism inhibitors in phylogenetically diverse species of the filamentous fungus Fusarium.</title>
        <authorList>
            <person name="Kim H.-S."/>
            <person name="Busman M."/>
            <person name="Brown D.W."/>
            <person name="Divon H."/>
            <person name="Uhlig S."/>
            <person name="Proctor R.H."/>
        </authorList>
    </citation>
    <scope>NUCLEOTIDE SEQUENCE</scope>
    <source>
        <strain evidence="1">NRRL 53441</strain>
    </source>
</reference>
<protein>
    <submittedName>
        <fullName evidence="1">Uncharacterized protein</fullName>
    </submittedName>
</protein>
<keyword evidence="2" id="KW-1185">Reference proteome</keyword>
<sequence length="211" mass="23101">MATNNGLGPQIIQALLEKSPESTLTLEKLLEIDNKPPAPEPSEIQIPAFTICCGCMCRSYGMACTCLGEGCYTGVKAHVEIKNTHASWKLQPPRPDPFGPSPPVTLPASQIIKIDKHDFKAFLKAKIAPGYRAAICSFNEKYAMWLHGQAATAGTGLRLRFSFRDPEKEIEAYVDNLVDGIKVDQLPGIDRNDRATIAKGALEAYLSRRAE</sequence>
<gene>
    <name evidence="1" type="ORF">F53441_9193</name>
</gene>
<name>A0A8H4K9P6_9HYPO</name>
<comment type="caution">
    <text evidence="1">The sequence shown here is derived from an EMBL/GenBank/DDBJ whole genome shotgun (WGS) entry which is preliminary data.</text>
</comment>
<dbReference type="AlphaFoldDB" id="A0A8H4K9P6"/>
<dbReference type="EMBL" id="JAADJG010000409">
    <property type="protein sequence ID" value="KAF4447250.1"/>
    <property type="molecule type" value="Genomic_DNA"/>
</dbReference>
<organism evidence="1 2">
    <name type="scientific">Fusarium austroafricanum</name>
    <dbReference type="NCBI Taxonomy" id="2364996"/>
    <lineage>
        <taxon>Eukaryota</taxon>
        <taxon>Fungi</taxon>
        <taxon>Dikarya</taxon>
        <taxon>Ascomycota</taxon>
        <taxon>Pezizomycotina</taxon>
        <taxon>Sordariomycetes</taxon>
        <taxon>Hypocreomycetidae</taxon>
        <taxon>Hypocreales</taxon>
        <taxon>Nectriaceae</taxon>
        <taxon>Fusarium</taxon>
        <taxon>Fusarium concolor species complex</taxon>
    </lineage>
</organism>
<proteinExistence type="predicted"/>
<evidence type="ECO:0000313" key="1">
    <source>
        <dbReference type="EMBL" id="KAF4447250.1"/>
    </source>
</evidence>
<evidence type="ECO:0000313" key="2">
    <source>
        <dbReference type="Proteomes" id="UP000605986"/>
    </source>
</evidence>
<dbReference type="Proteomes" id="UP000605986">
    <property type="component" value="Unassembled WGS sequence"/>
</dbReference>
<dbReference type="OrthoDB" id="10455380at2759"/>
<accession>A0A8H4K9P6</accession>